<accession>A0A1N7E7Z2</accession>
<dbReference type="EMBL" id="FTNP01000003">
    <property type="protein sequence ID" value="SIR84191.1"/>
    <property type="molecule type" value="Genomic_DNA"/>
</dbReference>
<name>A0A1N7E7Z2_9EURY</name>
<dbReference type="InterPro" id="IPR036259">
    <property type="entry name" value="MFS_trans_sf"/>
</dbReference>
<dbReference type="SUPFAM" id="SSF103473">
    <property type="entry name" value="MFS general substrate transporter"/>
    <property type="match status" value="1"/>
</dbReference>
<dbReference type="Gene3D" id="1.20.1250.20">
    <property type="entry name" value="MFS general substrate transporter like domains"/>
    <property type="match status" value="1"/>
</dbReference>
<keyword evidence="2" id="KW-0813">Transport</keyword>
<evidence type="ECO:0000256" key="5">
    <source>
        <dbReference type="ARBA" id="ARBA00023136"/>
    </source>
</evidence>
<dbReference type="GO" id="GO:0016020">
    <property type="term" value="C:membrane"/>
    <property type="evidence" value="ECO:0007669"/>
    <property type="project" value="UniProtKB-SubCell"/>
</dbReference>
<evidence type="ECO:0000313" key="10">
    <source>
        <dbReference type="Proteomes" id="UP000185687"/>
    </source>
</evidence>
<evidence type="ECO:0000256" key="4">
    <source>
        <dbReference type="ARBA" id="ARBA00022989"/>
    </source>
</evidence>
<feature type="transmembrane region" description="Helical" evidence="7">
    <location>
        <begin position="141"/>
        <end position="165"/>
    </location>
</feature>
<organism evidence="9 10">
    <name type="scientific">Natronorubrum daqingense</name>
    <dbReference type="NCBI Taxonomy" id="588898"/>
    <lineage>
        <taxon>Archaea</taxon>
        <taxon>Methanobacteriati</taxon>
        <taxon>Methanobacteriota</taxon>
        <taxon>Stenosarchaea group</taxon>
        <taxon>Halobacteria</taxon>
        <taxon>Halobacteriales</taxon>
        <taxon>Natrialbaceae</taxon>
        <taxon>Natronorubrum</taxon>
    </lineage>
</organism>
<dbReference type="Proteomes" id="UP000185687">
    <property type="component" value="Unassembled WGS sequence"/>
</dbReference>
<dbReference type="InterPro" id="IPR020846">
    <property type="entry name" value="MFS_dom"/>
</dbReference>
<feature type="transmembrane region" description="Helical" evidence="7">
    <location>
        <begin position="351"/>
        <end position="376"/>
    </location>
</feature>
<dbReference type="RefSeq" id="WP_083687759.1">
    <property type="nucleotide sequence ID" value="NZ_CP019327.1"/>
</dbReference>
<feature type="transmembrane region" description="Helical" evidence="7">
    <location>
        <begin position="102"/>
        <end position="121"/>
    </location>
</feature>
<protein>
    <submittedName>
        <fullName evidence="9">Sugar phosphate permease</fullName>
    </submittedName>
</protein>
<feature type="transmembrane region" description="Helical" evidence="7">
    <location>
        <begin position="253"/>
        <end position="280"/>
    </location>
</feature>
<feature type="transmembrane region" description="Helical" evidence="7">
    <location>
        <begin position="63"/>
        <end position="81"/>
    </location>
</feature>
<evidence type="ECO:0000256" key="6">
    <source>
        <dbReference type="SAM" id="MobiDB-lite"/>
    </source>
</evidence>
<dbReference type="PROSITE" id="PS50850">
    <property type="entry name" value="MFS"/>
    <property type="match status" value="1"/>
</dbReference>
<feature type="transmembrane region" description="Helical" evidence="7">
    <location>
        <begin position="326"/>
        <end position="345"/>
    </location>
</feature>
<evidence type="ECO:0000256" key="2">
    <source>
        <dbReference type="ARBA" id="ARBA00022448"/>
    </source>
</evidence>
<dbReference type="OrthoDB" id="177106at2157"/>
<keyword evidence="5 7" id="KW-0472">Membrane</keyword>
<reference evidence="9 10" key="1">
    <citation type="submission" date="2017-01" db="EMBL/GenBank/DDBJ databases">
        <authorList>
            <person name="Mah S.A."/>
            <person name="Swanson W.J."/>
            <person name="Moy G.W."/>
            <person name="Vacquier V.D."/>
        </authorList>
    </citation>
    <scope>NUCLEOTIDE SEQUENCE [LARGE SCALE GENOMIC DNA]</scope>
    <source>
        <strain evidence="9 10">CGMCC 1.8909</strain>
    </source>
</reference>
<feature type="domain" description="Major facilitator superfamily (MFS) profile" evidence="8">
    <location>
        <begin position="35"/>
        <end position="439"/>
    </location>
</feature>
<feature type="transmembrane region" description="Helical" evidence="7">
    <location>
        <begin position="388"/>
        <end position="408"/>
    </location>
</feature>
<feature type="transmembrane region" description="Helical" evidence="7">
    <location>
        <begin position="207"/>
        <end position="232"/>
    </location>
</feature>
<feature type="region of interest" description="Disordered" evidence="6">
    <location>
        <begin position="1"/>
        <end position="27"/>
    </location>
</feature>
<evidence type="ECO:0000256" key="7">
    <source>
        <dbReference type="SAM" id="Phobius"/>
    </source>
</evidence>
<keyword evidence="4 7" id="KW-1133">Transmembrane helix</keyword>
<evidence type="ECO:0000313" key="9">
    <source>
        <dbReference type="EMBL" id="SIR84191.1"/>
    </source>
</evidence>
<proteinExistence type="predicted"/>
<dbReference type="AlphaFoldDB" id="A0A1N7E7Z2"/>
<evidence type="ECO:0000256" key="3">
    <source>
        <dbReference type="ARBA" id="ARBA00022692"/>
    </source>
</evidence>
<dbReference type="GeneID" id="30955708"/>
<evidence type="ECO:0000256" key="1">
    <source>
        <dbReference type="ARBA" id="ARBA00004141"/>
    </source>
</evidence>
<dbReference type="STRING" id="588898.BB347_07155"/>
<dbReference type="InterPro" id="IPR050930">
    <property type="entry name" value="MFS_Vesicular_Transporter"/>
</dbReference>
<dbReference type="InterPro" id="IPR011701">
    <property type="entry name" value="MFS"/>
</dbReference>
<keyword evidence="3 7" id="KW-0812">Transmembrane</keyword>
<feature type="transmembrane region" description="Helical" evidence="7">
    <location>
        <begin position="292"/>
        <end position="314"/>
    </location>
</feature>
<feature type="transmembrane region" description="Helical" evidence="7">
    <location>
        <begin position="177"/>
        <end position="195"/>
    </location>
</feature>
<dbReference type="PANTHER" id="PTHR23506">
    <property type="entry name" value="GH10249P"/>
    <property type="match status" value="1"/>
</dbReference>
<comment type="subcellular location">
    <subcellularLocation>
        <location evidence="1">Membrane</location>
        <topology evidence="1">Multi-pass membrane protein</topology>
    </subcellularLocation>
</comment>
<feature type="transmembrane region" description="Helical" evidence="7">
    <location>
        <begin position="35"/>
        <end position="57"/>
    </location>
</feature>
<sequence length="450" mass="47163">MSDRGKGTESAGGEAPDSESASESETYSNREIRTIALAVIGGVFFGGVATGVAYPTLPLLDEHLLISAVMLSIILSANRIARLFMNTPAGSIIDRYGTRKPMIFGLYTQALAPFGYIAGLYTPAYVLGTLPIIGEVSAPGIVFVLARLFWGVGSAFVFIGAFATITYVTTTQNRGQWVGYMRGFDSLGFPAGLIVGGVLTDLAGMEIAFLVGGILALIAGTIATLVLPDVHAGTDRDSARIRDIPGILRERPAVLAIGYGNFTIQLLWGGIVLVTLARYAEVHGMQISALEAAGISGVVMALGVVTSGVTTLFTGWVSDRMRDRSLLTVPAFVAMAVGFLVIAYYPVLELLLVAIVLIGFGIGMSAPALLAILGDLTPGDELGRMGGVYNVMGDIGLSLGPLVAIPAVESWFGYQWTYVLCALLVVSCLTVVSIPLLRDPAVSTTTVNAD</sequence>
<keyword evidence="10" id="KW-1185">Reference proteome</keyword>
<dbReference type="PANTHER" id="PTHR23506:SF23">
    <property type="entry name" value="GH10249P"/>
    <property type="match status" value="1"/>
</dbReference>
<feature type="transmembrane region" description="Helical" evidence="7">
    <location>
        <begin position="414"/>
        <end position="437"/>
    </location>
</feature>
<evidence type="ECO:0000259" key="8">
    <source>
        <dbReference type="PROSITE" id="PS50850"/>
    </source>
</evidence>
<dbReference type="CDD" id="cd17325">
    <property type="entry name" value="MFS_MdtG_SLC18_like"/>
    <property type="match status" value="1"/>
</dbReference>
<dbReference type="Pfam" id="PF07690">
    <property type="entry name" value="MFS_1"/>
    <property type="match status" value="1"/>
</dbReference>
<dbReference type="GO" id="GO:0022857">
    <property type="term" value="F:transmembrane transporter activity"/>
    <property type="evidence" value="ECO:0007669"/>
    <property type="project" value="InterPro"/>
</dbReference>
<gene>
    <name evidence="9" type="ORF">SAMN05421809_2520</name>
</gene>